<proteinExistence type="predicted"/>
<reference evidence="2" key="1">
    <citation type="submission" date="2014-05" db="EMBL/GenBank/DDBJ databases">
        <title>The transcriptome of the halophilic microalga Tetraselmis sp. GSL018 isolated from the Great Salt Lake, Utah.</title>
        <authorList>
            <person name="Jinkerson R.E."/>
            <person name="D'Adamo S."/>
            <person name="Posewitz M.C."/>
        </authorList>
    </citation>
    <scope>NUCLEOTIDE SEQUENCE</scope>
    <source>
        <strain evidence="2">GSL018</strain>
    </source>
</reference>
<protein>
    <submittedName>
        <fullName evidence="2">Uncharacterized protein</fullName>
    </submittedName>
</protein>
<evidence type="ECO:0000313" key="2">
    <source>
        <dbReference type="EMBL" id="JAC61408.1"/>
    </source>
</evidence>
<organism evidence="2">
    <name type="scientific">Tetraselmis sp. GSL018</name>
    <dbReference type="NCBI Taxonomy" id="582737"/>
    <lineage>
        <taxon>Eukaryota</taxon>
        <taxon>Viridiplantae</taxon>
        <taxon>Chlorophyta</taxon>
        <taxon>core chlorophytes</taxon>
        <taxon>Chlorodendrophyceae</taxon>
        <taxon>Chlorodendrales</taxon>
        <taxon>Chlorodendraceae</taxon>
        <taxon>Tetraselmis</taxon>
    </lineage>
</organism>
<dbReference type="EMBL" id="GBEZ01023594">
    <property type="protein sequence ID" value="JAC63304.1"/>
    <property type="molecule type" value="Transcribed_RNA"/>
</dbReference>
<gene>
    <name evidence="3" type="ORF">TSPGSL018_20997</name>
    <name evidence="2" type="ORF">TSPGSL018_26332</name>
    <name evidence="4" type="ORF">TSPGSL018_31079</name>
</gene>
<feature type="non-terminal residue" evidence="2">
    <location>
        <position position="1"/>
    </location>
</feature>
<evidence type="ECO:0000313" key="4">
    <source>
        <dbReference type="EMBL" id="JAC72540.1"/>
    </source>
</evidence>
<dbReference type="EMBL" id="GBEZ01013446">
    <property type="protein sequence ID" value="JAC72540.1"/>
    <property type="molecule type" value="Transcribed_RNA"/>
</dbReference>
<accession>A0A061QNV7</accession>
<name>A0A061QNV7_9CHLO</name>
<dbReference type="EMBL" id="GBEZ01025714">
    <property type="protein sequence ID" value="JAC61408.1"/>
    <property type="molecule type" value="Transcribed_RNA"/>
</dbReference>
<feature type="region of interest" description="Disordered" evidence="1">
    <location>
        <begin position="71"/>
        <end position="124"/>
    </location>
</feature>
<evidence type="ECO:0000256" key="1">
    <source>
        <dbReference type="SAM" id="MobiDB-lite"/>
    </source>
</evidence>
<sequence>RTGHIPLMIELLKRKLGYSLLGVAAAAGGLSLCYELMKQADQDQQHIFKAASVFWVVFVFLSVKRFVWDSSPTPAAPESSKAATQKPPAVRSKGPEASRGAAADDEDEDEQPSGSARRRVRRVK</sequence>
<evidence type="ECO:0000313" key="3">
    <source>
        <dbReference type="EMBL" id="JAC63304.1"/>
    </source>
</evidence>
<dbReference type="AlphaFoldDB" id="A0A061QNV7"/>